<dbReference type="Gene3D" id="3.40.50.720">
    <property type="entry name" value="NAD(P)-binding Rossmann-like Domain"/>
    <property type="match status" value="1"/>
</dbReference>
<dbReference type="InterPro" id="IPR036291">
    <property type="entry name" value="NAD(P)-bd_dom_sf"/>
</dbReference>
<accession>A0AAE6KTW6</accession>
<proteinExistence type="predicted"/>
<dbReference type="SUPFAM" id="SSF51735">
    <property type="entry name" value="NAD(P)-binding Rossmann-fold domains"/>
    <property type="match status" value="1"/>
</dbReference>
<dbReference type="Proteomes" id="UP000320179">
    <property type="component" value="Chromosome"/>
</dbReference>
<evidence type="ECO:0000313" key="3">
    <source>
        <dbReference type="Proteomes" id="UP000320179"/>
    </source>
</evidence>
<dbReference type="RefSeq" id="WP_140799241.1">
    <property type="nucleotide sequence ID" value="NZ_CP017172.1"/>
</dbReference>
<feature type="domain" description="Saccharopine dehydrogenase NADP binding" evidence="1">
    <location>
        <begin position="10"/>
        <end position="128"/>
    </location>
</feature>
<dbReference type="InterPro" id="IPR005097">
    <property type="entry name" value="Sacchrp_dh_NADP-bd"/>
</dbReference>
<dbReference type="Gene3D" id="3.30.360.10">
    <property type="entry name" value="Dihydrodipicolinate Reductase, domain 2"/>
    <property type="match status" value="1"/>
</dbReference>
<reference evidence="2 3" key="1">
    <citation type="journal article" date="2019" name="Science">
        <title>Social genes are selection hotspots in kin groups of a soil microbe.</title>
        <authorList>
            <person name="Wielgoss S."/>
            <person name="Wolfensberger R."/>
            <person name="Sun L."/>
            <person name="Fiegna F."/>
            <person name="Velicer G.J."/>
        </authorList>
    </citation>
    <scope>NUCLEOTIDE SEQUENCE [LARGE SCALE GENOMIC DNA]</scope>
    <source>
        <strain evidence="2 3">MC3.5.9c15</strain>
    </source>
</reference>
<dbReference type="EMBL" id="CP017174">
    <property type="protein sequence ID" value="QDE69789.1"/>
    <property type="molecule type" value="Genomic_DNA"/>
</dbReference>
<evidence type="ECO:0000313" key="2">
    <source>
        <dbReference type="EMBL" id="QDE69789.1"/>
    </source>
</evidence>
<gene>
    <name evidence="2" type="ORF">BHS09_23965</name>
</gene>
<sequence>MDAVGRTGDILVVGGYGQVGQEVVRILAPVFPGRVVVAGRSSAKAESLARRTGEGTRARALDVTASDAVAHLHGVALVVMCLDQQASSFVEYCLRSGIDYVDVTASEASLSAFERLAPVAAQAGSTAVLSVGVAPGLTQVLAARTASQLDTVEQLDLFVLLGGGDTHGAAAIEWTLENLSAPFDVYLQGQLHRVHGFREATWVHFPGEARPRRAWRFNFPDQRTVARTLSVPTVSTWLCFDPPGLSSLAALAVRLGMGQLLRWPPLRRAATWLALRLHAGSDVCSVLAKARGHSAGMPATRVATLQGRREAMLTGRVAAEVARELLAGHGPGRGVLHLEQFVEWEPFLRRIAAAVPDARYVAHDESRR</sequence>
<dbReference type="PANTHER" id="PTHR43796">
    <property type="entry name" value="CARBOXYNORSPERMIDINE SYNTHASE"/>
    <property type="match status" value="1"/>
</dbReference>
<dbReference type="PANTHER" id="PTHR43796:SF2">
    <property type="entry name" value="CARBOXYNORSPERMIDINE SYNTHASE"/>
    <property type="match status" value="1"/>
</dbReference>
<name>A0AAE6KTW6_MYXXA</name>
<evidence type="ECO:0000259" key="1">
    <source>
        <dbReference type="Pfam" id="PF03435"/>
    </source>
</evidence>
<dbReference type="Pfam" id="PF03435">
    <property type="entry name" value="Sacchrp_dh_NADP"/>
    <property type="match status" value="1"/>
</dbReference>
<organism evidence="2 3">
    <name type="scientific">Myxococcus xanthus</name>
    <dbReference type="NCBI Taxonomy" id="34"/>
    <lineage>
        <taxon>Bacteria</taxon>
        <taxon>Pseudomonadati</taxon>
        <taxon>Myxococcota</taxon>
        <taxon>Myxococcia</taxon>
        <taxon>Myxococcales</taxon>
        <taxon>Cystobacterineae</taxon>
        <taxon>Myxococcaceae</taxon>
        <taxon>Myxococcus</taxon>
    </lineage>
</organism>
<dbReference type="AlphaFoldDB" id="A0AAE6KTW6"/>
<protein>
    <recommendedName>
        <fullName evidence="1">Saccharopine dehydrogenase NADP binding domain-containing protein</fullName>
    </recommendedName>
</protein>